<keyword evidence="3" id="KW-1003">Cell membrane</keyword>
<dbReference type="Proteomes" id="UP001597344">
    <property type="component" value="Unassembled WGS sequence"/>
</dbReference>
<dbReference type="EMBL" id="JBHUHY010000015">
    <property type="protein sequence ID" value="MFD2187996.1"/>
    <property type="molecule type" value="Genomic_DNA"/>
</dbReference>
<dbReference type="RefSeq" id="WP_378320998.1">
    <property type="nucleotide sequence ID" value="NZ_JBHUHY010000015.1"/>
</dbReference>
<proteinExistence type="inferred from homology"/>
<name>A0ABW5AZ50_9FLAO</name>
<protein>
    <submittedName>
        <fullName evidence="9">DUF421 domain-containing protein</fullName>
    </submittedName>
</protein>
<feature type="transmembrane region" description="Helical" evidence="7">
    <location>
        <begin position="13"/>
        <end position="31"/>
    </location>
</feature>
<sequence length="174" mass="19598">MIQEYFTKDLNELPAVLIGTILIYVSILIFTRIFGLKSFAKMTGFDFLNTIAIGNLLAMSVATSNPTLLTGILLIGILYLINFTITYFQFKSKKFRNLTDNTPLLLMKEGEFLKDNISQAKITMDELRGKLREANVLSLQEVRAVVLETTGDVSVLYGKSDEKFNNFLLEGVRP</sequence>
<dbReference type="PANTHER" id="PTHR34582:SF6">
    <property type="entry name" value="UPF0702 TRANSMEMBRANE PROTEIN YCAP"/>
    <property type="match status" value="1"/>
</dbReference>
<evidence type="ECO:0000256" key="3">
    <source>
        <dbReference type="ARBA" id="ARBA00022475"/>
    </source>
</evidence>
<evidence type="ECO:0000256" key="1">
    <source>
        <dbReference type="ARBA" id="ARBA00004651"/>
    </source>
</evidence>
<dbReference type="InterPro" id="IPR023090">
    <property type="entry name" value="UPF0702_alpha/beta_dom_sf"/>
</dbReference>
<feature type="domain" description="YetF C-terminal" evidence="8">
    <location>
        <begin position="91"/>
        <end position="160"/>
    </location>
</feature>
<reference evidence="10" key="1">
    <citation type="journal article" date="2019" name="Int. J. Syst. Evol. Microbiol.">
        <title>The Global Catalogue of Microorganisms (GCM) 10K type strain sequencing project: providing services to taxonomists for standard genome sequencing and annotation.</title>
        <authorList>
            <consortium name="The Broad Institute Genomics Platform"/>
            <consortium name="The Broad Institute Genome Sequencing Center for Infectious Disease"/>
            <person name="Wu L."/>
            <person name="Ma J."/>
        </authorList>
    </citation>
    <scope>NUCLEOTIDE SEQUENCE [LARGE SCALE GENOMIC DNA]</scope>
    <source>
        <strain evidence="10">DT92</strain>
    </source>
</reference>
<dbReference type="InterPro" id="IPR007353">
    <property type="entry name" value="DUF421"/>
</dbReference>
<keyword evidence="10" id="KW-1185">Reference proteome</keyword>
<comment type="caution">
    <text evidence="9">The sequence shown here is derived from an EMBL/GenBank/DDBJ whole genome shotgun (WGS) entry which is preliminary data.</text>
</comment>
<dbReference type="Gene3D" id="3.30.240.20">
    <property type="entry name" value="bsu07140 like domains"/>
    <property type="match status" value="1"/>
</dbReference>
<evidence type="ECO:0000256" key="4">
    <source>
        <dbReference type="ARBA" id="ARBA00022692"/>
    </source>
</evidence>
<dbReference type="Pfam" id="PF04239">
    <property type="entry name" value="DUF421"/>
    <property type="match status" value="1"/>
</dbReference>
<evidence type="ECO:0000256" key="5">
    <source>
        <dbReference type="ARBA" id="ARBA00022989"/>
    </source>
</evidence>
<organism evidence="9 10">
    <name type="scientific">Aquimarina celericrescens</name>
    <dbReference type="NCBI Taxonomy" id="1964542"/>
    <lineage>
        <taxon>Bacteria</taxon>
        <taxon>Pseudomonadati</taxon>
        <taxon>Bacteroidota</taxon>
        <taxon>Flavobacteriia</taxon>
        <taxon>Flavobacteriales</taxon>
        <taxon>Flavobacteriaceae</taxon>
        <taxon>Aquimarina</taxon>
    </lineage>
</organism>
<keyword evidence="6 7" id="KW-0472">Membrane</keyword>
<evidence type="ECO:0000256" key="2">
    <source>
        <dbReference type="ARBA" id="ARBA00006448"/>
    </source>
</evidence>
<accession>A0ABW5AZ50</accession>
<comment type="subcellular location">
    <subcellularLocation>
        <location evidence="1">Cell membrane</location>
        <topology evidence="1">Multi-pass membrane protein</topology>
    </subcellularLocation>
</comment>
<evidence type="ECO:0000256" key="6">
    <source>
        <dbReference type="ARBA" id="ARBA00023136"/>
    </source>
</evidence>
<evidence type="ECO:0000259" key="8">
    <source>
        <dbReference type="Pfam" id="PF04239"/>
    </source>
</evidence>
<keyword evidence="4 7" id="KW-0812">Transmembrane</keyword>
<gene>
    <name evidence="9" type="ORF">ACFSJT_14435</name>
</gene>
<comment type="similarity">
    <text evidence="2">Belongs to the UPF0702 family.</text>
</comment>
<feature type="transmembrane region" description="Helical" evidence="7">
    <location>
        <begin position="68"/>
        <end position="88"/>
    </location>
</feature>
<keyword evidence="5 7" id="KW-1133">Transmembrane helix</keyword>
<dbReference type="PANTHER" id="PTHR34582">
    <property type="entry name" value="UPF0702 TRANSMEMBRANE PROTEIN YCAP"/>
    <property type="match status" value="1"/>
</dbReference>
<evidence type="ECO:0000313" key="10">
    <source>
        <dbReference type="Proteomes" id="UP001597344"/>
    </source>
</evidence>
<evidence type="ECO:0000256" key="7">
    <source>
        <dbReference type="SAM" id="Phobius"/>
    </source>
</evidence>
<evidence type="ECO:0000313" key="9">
    <source>
        <dbReference type="EMBL" id="MFD2187996.1"/>
    </source>
</evidence>